<evidence type="ECO:0000256" key="1">
    <source>
        <dbReference type="ARBA" id="ARBA00004127"/>
    </source>
</evidence>
<dbReference type="PANTHER" id="PTHR13325">
    <property type="entry name" value="PROTEASE M50 MEMBRANE-BOUND TRANSCRIPTION FACTOR SITE 2 PROTEASE"/>
    <property type="match status" value="1"/>
</dbReference>
<evidence type="ECO:0000256" key="5">
    <source>
        <dbReference type="ARBA" id="ARBA00032658"/>
    </source>
</evidence>
<accession>A0AAV0QKW3</accession>
<organism evidence="8 9">
    <name type="scientific">Linum tenue</name>
    <dbReference type="NCBI Taxonomy" id="586396"/>
    <lineage>
        <taxon>Eukaryota</taxon>
        <taxon>Viridiplantae</taxon>
        <taxon>Streptophyta</taxon>
        <taxon>Embryophyta</taxon>
        <taxon>Tracheophyta</taxon>
        <taxon>Spermatophyta</taxon>
        <taxon>Magnoliopsida</taxon>
        <taxon>eudicotyledons</taxon>
        <taxon>Gunneridae</taxon>
        <taxon>Pentapetalae</taxon>
        <taxon>rosids</taxon>
        <taxon>fabids</taxon>
        <taxon>Malpighiales</taxon>
        <taxon>Linaceae</taxon>
        <taxon>Linum</taxon>
    </lineage>
</organism>
<feature type="transmembrane region" description="Helical" evidence="6">
    <location>
        <begin position="192"/>
        <end position="218"/>
    </location>
</feature>
<keyword evidence="9" id="KW-1185">Reference proteome</keyword>
<feature type="transmembrane region" description="Helical" evidence="6">
    <location>
        <begin position="153"/>
        <end position="172"/>
    </location>
</feature>
<dbReference type="GO" id="GO:1905897">
    <property type="term" value="P:regulation of response to endoplasmic reticulum stress"/>
    <property type="evidence" value="ECO:0007669"/>
    <property type="project" value="TreeGrafter"/>
</dbReference>
<dbReference type="GO" id="GO:0016020">
    <property type="term" value="C:membrane"/>
    <property type="evidence" value="ECO:0007669"/>
    <property type="project" value="InterPro"/>
</dbReference>
<protein>
    <recommendedName>
        <fullName evidence="5">Endopeptidase S2P</fullName>
    </recommendedName>
</protein>
<dbReference type="PRINTS" id="PR01000">
    <property type="entry name" value="SREBPS2PTASE"/>
</dbReference>
<keyword evidence="2 6" id="KW-0812">Transmembrane</keyword>
<dbReference type="GO" id="GO:0031293">
    <property type="term" value="P:membrane protein intracellular domain proteolysis"/>
    <property type="evidence" value="ECO:0007669"/>
    <property type="project" value="TreeGrafter"/>
</dbReference>
<gene>
    <name evidence="8" type="ORF">LITE_LOCUS43858</name>
</gene>
<dbReference type="AlphaFoldDB" id="A0AAV0QKW3"/>
<keyword evidence="3 6" id="KW-1133">Transmembrane helix</keyword>
<dbReference type="InterPro" id="IPR001193">
    <property type="entry name" value="MBTPS2"/>
</dbReference>
<comment type="subcellular location">
    <subcellularLocation>
        <location evidence="1">Endomembrane system</location>
        <topology evidence="1">Multi-pass membrane protein</topology>
    </subcellularLocation>
</comment>
<feature type="transmembrane region" description="Helical" evidence="6">
    <location>
        <begin position="65"/>
        <end position="87"/>
    </location>
</feature>
<reference evidence="8" key="1">
    <citation type="submission" date="2022-08" db="EMBL/GenBank/DDBJ databases">
        <authorList>
            <person name="Gutierrez-Valencia J."/>
        </authorList>
    </citation>
    <scope>NUCLEOTIDE SEQUENCE</scope>
</reference>
<evidence type="ECO:0000313" key="9">
    <source>
        <dbReference type="Proteomes" id="UP001154282"/>
    </source>
</evidence>
<dbReference type="Proteomes" id="UP001154282">
    <property type="component" value="Unassembled WGS sequence"/>
</dbReference>
<dbReference type="GO" id="GO:0012505">
    <property type="term" value="C:endomembrane system"/>
    <property type="evidence" value="ECO:0007669"/>
    <property type="project" value="UniProtKB-SubCell"/>
</dbReference>
<keyword evidence="4 6" id="KW-0472">Membrane</keyword>
<feature type="transmembrane region" description="Helical" evidence="6">
    <location>
        <begin position="515"/>
        <end position="538"/>
    </location>
</feature>
<evidence type="ECO:0000256" key="6">
    <source>
        <dbReference type="SAM" id="Phobius"/>
    </source>
</evidence>
<dbReference type="GO" id="GO:0005737">
    <property type="term" value="C:cytoplasm"/>
    <property type="evidence" value="ECO:0007669"/>
    <property type="project" value="TreeGrafter"/>
</dbReference>
<dbReference type="InterPro" id="IPR008915">
    <property type="entry name" value="Peptidase_M50"/>
</dbReference>
<dbReference type="EMBL" id="CAMGYJ010000009">
    <property type="protein sequence ID" value="CAI0546179.1"/>
    <property type="molecule type" value="Genomic_DNA"/>
</dbReference>
<name>A0AAV0QKW3_9ROSI</name>
<evidence type="ECO:0000256" key="3">
    <source>
        <dbReference type="ARBA" id="ARBA00022989"/>
    </source>
</evidence>
<dbReference type="Pfam" id="PF02163">
    <property type="entry name" value="Peptidase_M50"/>
    <property type="match status" value="1"/>
</dbReference>
<evidence type="ECO:0000256" key="4">
    <source>
        <dbReference type="ARBA" id="ARBA00023136"/>
    </source>
</evidence>
<proteinExistence type="predicted"/>
<evidence type="ECO:0000259" key="7">
    <source>
        <dbReference type="Pfam" id="PF02163"/>
    </source>
</evidence>
<feature type="domain" description="Peptidase M50" evidence="7">
    <location>
        <begin position="127"/>
        <end position="511"/>
    </location>
</feature>
<dbReference type="PANTHER" id="PTHR13325:SF3">
    <property type="entry name" value="MEMBRANE-BOUND TRANSCRIPTION FACTOR SITE-2 PROTEASE"/>
    <property type="match status" value="1"/>
</dbReference>
<feature type="transmembrane region" description="Helical" evidence="6">
    <location>
        <begin position="117"/>
        <end position="141"/>
    </location>
</feature>
<comment type="caution">
    <text evidence="8">The sequence shown here is derived from an EMBL/GenBank/DDBJ whole genome shotgun (WGS) entry which is preliminary data.</text>
</comment>
<dbReference type="GO" id="GO:0004222">
    <property type="term" value="F:metalloendopeptidase activity"/>
    <property type="evidence" value="ECO:0007669"/>
    <property type="project" value="InterPro"/>
</dbReference>
<evidence type="ECO:0000256" key="2">
    <source>
        <dbReference type="ARBA" id="ARBA00022692"/>
    </source>
</evidence>
<evidence type="ECO:0000313" key="8">
    <source>
        <dbReference type="EMBL" id="CAI0546179.1"/>
    </source>
</evidence>
<sequence>MERPRRFRRFGRGRSQTSTLLPLRSASHSRPLSHTVSCWYCDYKFSALNGVLFGFGRRYSKQLKLWFSIGVGFSLAALVGATLLLVLELAASPSILPGTASATTSLLFGFSPQVHGLSLSIANAAYLFFATLVSVSVHELGHAIAAGSEGIQVEYIAVFIALLFPGALVALNDELLNGLERFNALRVYCAGIWHNAACCAACGFMLFLLPLLLCPFYLHGENPMVLHVPSTSPLSGYLSPGDLIVSLDGKHVHDEHEWKELSALIQDRTFKLSNWPKSTQDYAASQVQKGYCVPTSVMDANTTIHLVDLQSACPDGFAEFRPSECSESSKLHERLLQAEAADRALERYCLTARDVVMLNKCGNGWLGDITNGSSCLCSEGEWCLNPVQQQGLAWAEITYASPHSPECLQLQRDPSANSETVDSNCGGTFIFVGDLMAMAQSIQLTSYQPRFLFPFAAYLPSFLEKATVWVFYVSLALALLNSLPVFYLDGESILELALSYFTWLRPSKKARALKACLVGGTLISLLTFMKVLANLYVISSVEGY</sequence>